<name>A0A4S2H906_9PROT</name>
<dbReference type="SUPFAM" id="SSF55874">
    <property type="entry name" value="ATPase domain of HSP90 chaperone/DNA topoisomerase II/histidine kinase"/>
    <property type="match status" value="1"/>
</dbReference>
<dbReference type="EC" id="2.7.13.3" evidence="2"/>
<dbReference type="PANTHER" id="PTHR41523">
    <property type="entry name" value="TWO-COMPONENT SYSTEM SENSOR PROTEIN"/>
    <property type="match status" value="1"/>
</dbReference>
<dbReference type="Pfam" id="PF07568">
    <property type="entry name" value="HisKA_2"/>
    <property type="match status" value="1"/>
</dbReference>
<dbReference type="InterPro" id="IPR036890">
    <property type="entry name" value="HATPase_C_sf"/>
</dbReference>
<keyword evidence="3" id="KW-0597">Phosphoprotein</keyword>
<dbReference type="EMBL" id="SRXV01000003">
    <property type="protein sequence ID" value="TGY92276.1"/>
    <property type="molecule type" value="Genomic_DNA"/>
</dbReference>
<dbReference type="Proteomes" id="UP000305451">
    <property type="component" value="Unassembled WGS sequence"/>
</dbReference>
<dbReference type="InterPro" id="IPR029016">
    <property type="entry name" value="GAF-like_dom_sf"/>
</dbReference>
<comment type="catalytic activity">
    <reaction evidence="1">
        <text>ATP + protein L-histidine = ADP + protein N-phospho-L-histidine.</text>
        <dbReference type="EC" id="2.7.13.3"/>
    </reaction>
</comment>
<evidence type="ECO:0000259" key="8">
    <source>
        <dbReference type="PROSITE" id="PS50109"/>
    </source>
</evidence>
<dbReference type="AlphaFoldDB" id="A0A4S2H906"/>
<keyword evidence="6" id="KW-0418">Kinase</keyword>
<keyword evidence="10" id="KW-1185">Reference proteome</keyword>
<feature type="domain" description="Histidine kinase" evidence="8">
    <location>
        <begin position="189"/>
        <end position="382"/>
    </location>
</feature>
<dbReference type="InterPro" id="IPR003018">
    <property type="entry name" value="GAF"/>
</dbReference>
<sequence>MDMMSHDDMIRRQRVLAEFGEFAVACDDLYEVLDKACRLISEALDAPLAKIVEIEHSNGSARVVAGVGWQDGVVGEATVSLSDRSSESYAIEHGAPLVTRDIAHETRFVFPHFLEKAGVVAMVNIPIFLPGKKPYGLLQVDDTRPRNFDDVDIECLKTYGAILGPVIDRLHKAHSLRDALDRNRRLMSELQHRVKNNLATLAALVRVRERQTDSQAARDELRFVADRMDTLHLVHERLYSSGEIDRIELGGYLQKLLENLLQLQRDDGKSVTSEIEVEEVDVAADLATPLGLIVNEFVTNSFKYAFNDRAGRLNLSLSRVDDGYVEVVLADNGPGLQKAMNATPVSGTGMSLIEGLAQQLGATPDWECDAEGACLRLIIPLQ</sequence>
<reference evidence="9 10" key="1">
    <citation type="journal article" date="2013" name="Int. J. Syst. Evol. Microbiol.">
        <title>Marinicauda pacifica gen. nov., sp. nov., a prosthecate alphaproteobacterium of the family Hyphomonadaceae isolated from deep seawater.</title>
        <authorList>
            <person name="Zhang X.Y."/>
            <person name="Li G.W."/>
            <person name="Wang C.S."/>
            <person name="Zhang Y.J."/>
            <person name="Xu X.W."/>
            <person name="Li H."/>
            <person name="Liu A."/>
            <person name="Liu C."/>
            <person name="Xie B.B."/>
            <person name="Qin Q.L."/>
            <person name="Xu Z."/>
            <person name="Chen X.L."/>
            <person name="Zhou B.C."/>
            <person name="Zhang Y.Z."/>
        </authorList>
    </citation>
    <scope>NUCLEOTIDE SEQUENCE [LARGE SCALE GENOMIC DNA]</scope>
    <source>
        <strain evidence="9 10">P-1 km-3</strain>
    </source>
</reference>
<evidence type="ECO:0000256" key="7">
    <source>
        <dbReference type="ARBA" id="ARBA00022840"/>
    </source>
</evidence>
<protein>
    <recommendedName>
        <fullName evidence="2">histidine kinase</fullName>
        <ecNumber evidence="2">2.7.13.3</ecNumber>
    </recommendedName>
</protein>
<dbReference type="Gene3D" id="3.30.450.20">
    <property type="entry name" value="PAS domain"/>
    <property type="match status" value="1"/>
</dbReference>
<evidence type="ECO:0000256" key="4">
    <source>
        <dbReference type="ARBA" id="ARBA00022679"/>
    </source>
</evidence>
<dbReference type="GO" id="GO:0005524">
    <property type="term" value="F:ATP binding"/>
    <property type="evidence" value="ECO:0007669"/>
    <property type="project" value="UniProtKB-KW"/>
</dbReference>
<dbReference type="InterPro" id="IPR005467">
    <property type="entry name" value="His_kinase_dom"/>
</dbReference>
<dbReference type="InterPro" id="IPR003594">
    <property type="entry name" value="HATPase_dom"/>
</dbReference>
<proteinExistence type="predicted"/>
<dbReference type="Gene3D" id="3.30.565.10">
    <property type="entry name" value="Histidine kinase-like ATPase, C-terminal domain"/>
    <property type="match status" value="1"/>
</dbReference>
<dbReference type="InterPro" id="IPR011495">
    <property type="entry name" value="Sig_transdc_His_kin_sub2_dim/P"/>
</dbReference>
<evidence type="ECO:0000313" key="10">
    <source>
        <dbReference type="Proteomes" id="UP000305451"/>
    </source>
</evidence>
<evidence type="ECO:0000256" key="5">
    <source>
        <dbReference type="ARBA" id="ARBA00022741"/>
    </source>
</evidence>
<comment type="caution">
    <text evidence="9">The sequence shown here is derived from an EMBL/GenBank/DDBJ whole genome shotgun (WGS) entry which is preliminary data.</text>
</comment>
<dbReference type="GO" id="GO:0004673">
    <property type="term" value="F:protein histidine kinase activity"/>
    <property type="evidence" value="ECO:0007669"/>
    <property type="project" value="UniProtKB-EC"/>
</dbReference>
<gene>
    <name evidence="9" type="ORF">E5162_11535</name>
</gene>
<keyword evidence="7" id="KW-0067">ATP-binding</keyword>
<keyword evidence="4" id="KW-0808">Transferase</keyword>
<evidence type="ECO:0000256" key="3">
    <source>
        <dbReference type="ARBA" id="ARBA00022553"/>
    </source>
</evidence>
<dbReference type="Pfam" id="PF13581">
    <property type="entry name" value="HATPase_c_2"/>
    <property type="match status" value="1"/>
</dbReference>
<dbReference type="PROSITE" id="PS50109">
    <property type="entry name" value="HIS_KIN"/>
    <property type="match status" value="1"/>
</dbReference>
<dbReference type="Pfam" id="PF01590">
    <property type="entry name" value="GAF"/>
    <property type="match status" value="1"/>
</dbReference>
<evidence type="ECO:0000256" key="2">
    <source>
        <dbReference type="ARBA" id="ARBA00012438"/>
    </source>
</evidence>
<evidence type="ECO:0000256" key="6">
    <source>
        <dbReference type="ARBA" id="ARBA00022777"/>
    </source>
</evidence>
<dbReference type="SMART" id="SM00065">
    <property type="entry name" value="GAF"/>
    <property type="match status" value="1"/>
</dbReference>
<organism evidence="9 10">
    <name type="scientific">Marinicauda pacifica</name>
    <dbReference type="NCBI Taxonomy" id="1133559"/>
    <lineage>
        <taxon>Bacteria</taxon>
        <taxon>Pseudomonadati</taxon>
        <taxon>Pseudomonadota</taxon>
        <taxon>Alphaproteobacteria</taxon>
        <taxon>Maricaulales</taxon>
        <taxon>Maricaulaceae</taxon>
        <taxon>Marinicauda</taxon>
    </lineage>
</organism>
<dbReference type="Gene3D" id="3.30.450.40">
    <property type="match status" value="1"/>
</dbReference>
<keyword evidence="5" id="KW-0547">Nucleotide-binding</keyword>
<evidence type="ECO:0000256" key="1">
    <source>
        <dbReference type="ARBA" id="ARBA00000085"/>
    </source>
</evidence>
<dbReference type="PANTHER" id="PTHR41523:SF8">
    <property type="entry name" value="ETHYLENE RESPONSE SENSOR PROTEIN"/>
    <property type="match status" value="1"/>
</dbReference>
<dbReference type="SUPFAM" id="SSF55781">
    <property type="entry name" value="GAF domain-like"/>
    <property type="match status" value="1"/>
</dbReference>
<evidence type="ECO:0000313" key="9">
    <source>
        <dbReference type="EMBL" id="TGY92276.1"/>
    </source>
</evidence>
<accession>A0A4S2H906</accession>